<dbReference type="Proteomes" id="UP000238823">
    <property type="component" value="Unassembled WGS sequence"/>
</dbReference>
<evidence type="ECO:0000259" key="8">
    <source>
        <dbReference type="Pfam" id="PF01850"/>
    </source>
</evidence>
<dbReference type="PANTHER" id="PTHR33653">
    <property type="entry name" value="RIBONUCLEASE VAPC2"/>
    <property type="match status" value="1"/>
</dbReference>
<organism evidence="9 10">
    <name type="scientific">Enhygromyxa salina</name>
    <dbReference type="NCBI Taxonomy" id="215803"/>
    <lineage>
        <taxon>Bacteria</taxon>
        <taxon>Pseudomonadati</taxon>
        <taxon>Myxococcota</taxon>
        <taxon>Polyangia</taxon>
        <taxon>Nannocystales</taxon>
        <taxon>Nannocystaceae</taxon>
        <taxon>Enhygromyxa</taxon>
    </lineage>
</organism>
<keyword evidence="9" id="KW-0255">Endonuclease</keyword>
<evidence type="ECO:0000256" key="6">
    <source>
        <dbReference type="ARBA" id="ARBA00022842"/>
    </source>
</evidence>
<dbReference type="EMBL" id="PVNL01000139">
    <property type="protein sequence ID" value="PRP94761.1"/>
    <property type="molecule type" value="Genomic_DNA"/>
</dbReference>
<protein>
    <submittedName>
        <fullName evidence="9">tRNA(fMet)-specific endonuclease VapC</fullName>
        <ecNumber evidence="9">3.1.-.-</ecNumber>
    </submittedName>
</protein>
<keyword evidence="6" id="KW-0460">Magnesium</keyword>
<name>A0A2S9XPY9_9BACT</name>
<dbReference type="EC" id="3.1.-.-" evidence="9"/>
<evidence type="ECO:0000256" key="3">
    <source>
        <dbReference type="ARBA" id="ARBA00022722"/>
    </source>
</evidence>
<keyword evidence="2" id="KW-1277">Toxin-antitoxin system</keyword>
<keyword evidence="3" id="KW-0540">Nuclease</keyword>
<dbReference type="SUPFAM" id="SSF88723">
    <property type="entry name" value="PIN domain-like"/>
    <property type="match status" value="1"/>
</dbReference>
<dbReference type="CDD" id="cd09881">
    <property type="entry name" value="PIN_VapC4-5_FitB-like"/>
    <property type="match status" value="1"/>
</dbReference>
<dbReference type="InterPro" id="IPR002716">
    <property type="entry name" value="PIN_dom"/>
</dbReference>
<comment type="similarity">
    <text evidence="7">Belongs to the PINc/VapC protein family.</text>
</comment>
<proteinExistence type="inferred from homology"/>
<evidence type="ECO:0000256" key="5">
    <source>
        <dbReference type="ARBA" id="ARBA00022801"/>
    </source>
</evidence>
<keyword evidence="4" id="KW-0479">Metal-binding</keyword>
<dbReference type="OrthoDB" id="5520339at2"/>
<dbReference type="GO" id="GO:0046872">
    <property type="term" value="F:metal ion binding"/>
    <property type="evidence" value="ECO:0007669"/>
    <property type="project" value="UniProtKB-KW"/>
</dbReference>
<dbReference type="AlphaFoldDB" id="A0A2S9XPY9"/>
<comment type="cofactor">
    <cofactor evidence="1">
        <name>Mg(2+)</name>
        <dbReference type="ChEBI" id="CHEBI:18420"/>
    </cofactor>
</comment>
<evidence type="ECO:0000256" key="7">
    <source>
        <dbReference type="ARBA" id="ARBA00038093"/>
    </source>
</evidence>
<dbReference type="RefSeq" id="WP_106094355.1">
    <property type="nucleotide sequence ID" value="NZ_PVNL01000139.1"/>
</dbReference>
<evidence type="ECO:0000256" key="2">
    <source>
        <dbReference type="ARBA" id="ARBA00022649"/>
    </source>
</evidence>
<dbReference type="Pfam" id="PF01850">
    <property type="entry name" value="PIN"/>
    <property type="match status" value="1"/>
</dbReference>
<dbReference type="PANTHER" id="PTHR33653:SF1">
    <property type="entry name" value="RIBONUCLEASE VAPC2"/>
    <property type="match status" value="1"/>
</dbReference>
<accession>A0A2S9XPY9</accession>
<evidence type="ECO:0000313" key="10">
    <source>
        <dbReference type="Proteomes" id="UP000238823"/>
    </source>
</evidence>
<dbReference type="InterPro" id="IPR050556">
    <property type="entry name" value="Type_II_TA_system_RNase"/>
</dbReference>
<keyword evidence="5 9" id="KW-0378">Hydrolase</keyword>
<gene>
    <name evidence="9" type="primary">vapC</name>
    <name evidence="9" type="ORF">ENSA7_75840</name>
</gene>
<evidence type="ECO:0000313" key="9">
    <source>
        <dbReference type="EMBL" id="PRP94761.1"/>
    </source>
</evidence>
<comment type="caution">
    <text evidence="9">The sequence shown here is derived from an EMBL/GenBank/DDBJ whole genome shotgun (WGS) entry which is preliminary data.</text>
</comment>
<evidence type="ECO:0000256" key="1">
    <source>
        <dbReference type="ARBA" id="ARBA00001946"/>
    </source>
</evidence>
<sequence length="148" mass="16039">MTARPGLVVLDTNILVHLVRGKAPGRHLDSTYELSSAAVRPLISVTTVGECLSLAKQFGWGSEKEKVLLDLLKQLVVVDINDSSVLDAYADIDFASRKNGNTMGKNDLWIAAVAVAANGWLLTTDKDFLPLDPDFLPVEWVNPQALPA</sequence>
<dbReference type="GO" id="GO:0016787">
    <property type="term" value="F:hydrolase activity"/>
    <property type="evidence" value="ECO:0007669"/>
    <property type="project" value="UniProtKB-KW"/>
</dbReference>
<evidence type="ECO:0000256" key="4">
    <source>
        <dbReference type="ARBA" id="ARBA00022723"/>
    </source>
</evidence>
<dbReference type="Gene3D" id="3.40.50.1010">
    <property type="entry name" value="5'-nuclease"/>
    <property type="match status" value="1"/>
</dbReference>
<feature type="domain" description="PIN" evidence="8">
    <location>
        <begin position="8"/>
        <end position="128"/>
    </location>
</feature>
<dbReference type="GO" id="GO:0004519">
    <property type="term" value="F:endonuclease activity"/>
    <property type="evidence" value="ECO:0007669"/>
    <property type="project" value="UniProtKB-KW"/>
</dbReference>
<reference evidence="9 10" key="1">
    <citation type="submission" date="2018-03" db="EMBL/GenBank/DDBJ databases">
        <title>Draft Genome Sequences of the Obligatory Marine Myxobacteria Enhygromyxa salina SWB007.</title>
        <authorList>
            <person name="Poehlein A."/>
            <person name="Moghaddam J.A."/>
            <person name="Harms H."/>
            <person name="Alanjari M."/>
            <person name="Koenig G.M."/>
            <person name="Daniel R."/>
            <person name="Schaeberle T.F."/>
        </authorList>
    </citation>
    <scope>NUCLEOTIDE SEQUENCE [LARGE SCALE GENOMIC DNA]</scope>
    <source>
        <strain evidence="9 10">SWB007</strain>
    </source>
</reference>
<dbReference type="InterPro" id="IPR029060">
    <property type="entry name" value="PIN-like_dom_sf"/>
</dbReference>